<feature type="domain" description="Serine hydrolase" evidence="2">
    <location>
        <begin position="2"/>
        <end position="255"/>
    </location>
</feature>
<dbReference type="SUPFAM" id="SSF53474">
    <property type="entry name" value="alpha/beta-Hydrolases"/>
    <property type="match status" value="1"/>
</dbReference>
<dbReference type="Pfam" id="PF03959">
    <property type="entry name" value="FSH1"/>
    <property type="match status" value="1"/>
</dbReference>
<name>A0A5N6TWR9_ASPAV</name>
<organism evidence="3 4">
    <name type="scientific">Aspergillus avenaceus</name>
    <dbReference type="NCBI Taxonomy" id="36643"/>
    <lineage>
        <taxon>Eukaryota</taxon>
        <taxon>Fungi</taxon>
        <taxon>Dikarya</taxon>
        <taxon>Ascomycota</taxon>
        <taxon>Pezizomycotina</taxon>
        <taxon>Eurotiomycetes</taxon>
        <taxon>Eurotiomycetidae</taxon>
        <taxon>Eurotiales</taxon>
        <taxon>Aspergillaceae</taxon>
        <taxon>Aspergillus</taxon>
        <taxon>Aspergillus subgen. Circumdati</taxon>
    </lineage>
</organism>
<accession>A0A5N6TWR9</accession>
<evidence type="ECO:0000256" key="1">
    <source>
        <dbReference type="ARBA" id="ARBA00022801"/>
    </source>
</evidence>
<keyword evidence="4" id="KW-1185">Reference proteome</keyword>
<sequence>MRLLCLHGHGTNSEILETQLAQLRGYLPADWEFDFLDGEMESKPATGIEDIFPGPYYSYHGVPIPEDVWRAYNFIMDVVQEEGPFDGVIGFSQGAQMAATIIAHEAMINPQADVFKFAVFLSAIMPFDMEAGSLKLTYDDDVDTLEAEYQGATNSQGSMTHNHLNWLNDCRATSVIAEWQGRRSRLPGLGRQSTDILLRYHPSIHGIQINIPTVHVYGLEDQYLHHARGLAGICDPKVSQVVTHEGTHQIPRDGRNLMRIAEAIQWAVDHSLFLN</sequence>
<dbReference type="AlphaFoldDB" id="A0A5N6TWR9"/>
<reference evidence="3 4" key="1">
    <citation type="submission" date="2019-04" db="EMBL/GenBank/DDBJ databases">
        <title>Friends and foes A comparative genomics study of 23 Aspergillus species from section Flavi.</title>
        <authorList>
            <consortium name="DOE Joint Genome Institute"/>
            <person name="Kjaerbolling I."/>
            <person name="Vesth T."/>
            <person name="Frisvad J.C."/>
            <person name="Nybo J.L."/>
            <person name="Theobald S."/>
            <person name="Kildgaard S."/>
            <person name="Isbrandt T."/>
            <person name="Kuo A."/>
            <person name="Sato A."/>
            <person name="Lyhne E.K."/>
            <person name="Kogle M.E."/>
            <person name="Wiebenga A."/>
            <person name="Kun R.S."/>
            <person name="Lubbers R.J."/>
            <person name="Makela M.R."/>
            <person name="Barry K."/>
            <person name="Chovatia M."/>
            <person name="Clum A."/>
            <person name="Daum C."/>
            <person name="Haridas S."/>
            <person name="He G."/>
            <person name="LaButti K."/>
            <person name="Lipzen A."/>
            <person name="Mondo S."/>
            <person name="Riley R."/>
            <person name="Salamov A."/>
            <person name="Simmons B.A."/>
            <person name="Magnuson J.K."/>
            <person name="Henrissat B."/>
            <person name="Mortensen U.H."/>
            <person name="Larsen T.O."/>
            <person name="Devries R.P."/>
            <person name="Grigoriev I.V."/>
            <person name="Machida M."/>
            <person name="Baker S.E."/>
            <person name="Andersen M.R."/>
        </authorList>
    </citation>
    <scope>NUCLEOTIDE SEQUENCE [LARGE SCALE GENOMIC DNA]</scope>
    <source>
        <strain evidence="3 4">IBT 18842</strain>
    </source>
</reference>
<dbReference type="InterPro" id="IPR005645">
    <property type="entry name" value="FSH-like_dom"/>
</dbReference>
<dbReference type="Gene3D" id="3.40.50.1820">
    <property type="entry name" value="alpha/beta hydrolase"/>
    <property type="match status" value="1"/>
</dbReference>
<dbReference type="OrthoDB" id="414698at2759"/>
<proteinExistence type="predicted"/>
<evidence type="ECO:0000259" key="2">
    <source>
        <dbReference type="Pfam" id="PF03959"/>
    </source>
</evidence>
<evidence type="ECO:0000313" key="4">
    <source>
        <dbReference type="Proteomes" id="UP000325780"/>
    </source>
</evidence>
<dbReference type="InterPro" id="IPR050593">
    <property type="entry name" value="LovG"/>
</dbReference>
<dbReference type="Proteomes" id="UP000325780">
    <property type="component" value="Unassembled WGS sequence"/>
</dbReference>
<keyword evidence="1" id="KW-0378">Hydrolase</keyword>
<dbReference type="GO" id="GO:0005737">
    <property type="term" value="C:cytoplasm"/>
    <property type="evidence" value="ECO:0007669"/>
    <property type="project" value="TreeGrafter"/>
</dbReference>
<dbReference type="GO" id="GO:0019748">
    <property type="term" value="P:secondary metabolic process"/>
    <property type="evidence" value="ECO:0007669"/>
    <property type="project" value="TreeGrafter"/>
</dbReference>
<dbReference type="InterPro" id="IPR029058">
    <property type="entry name" value="AB_hydrolase_fold"/>
</dbReference>
<dbReference type="EMBL" id="ML742084">
    <property type="protein sequence ID" value="KAE8150833.1"/>
    <property type="molecule type" value="Genomic_DNA"/>
</dbReference>
<dbReference type="GO" id="GO:0016787">
    <property type="term" value="F:hydrolase activity"/>
    <property type="evidence" value="ECO:0007669"/>
    <property type="project" value="UniProtKB-KW"/>
</dbReference>
<dbReference type="PANTHER" id="PTHR48070:SF4">
    <property type="entry name" value="ESTERASE ALNB"/>
    <property type="match status" value="1"/>
</dbReference>
<gene>
    <name evidence="3" type="ORF">BDV25DRAFT_171872</name>
</gene>
<dbReference type="GO" id="GO:0005634">
    <property type="term" value="C:nucleus"/>
    <property type="evidence" value="ECO:0007669"/>
    <property type="project" value="TreeGrafter"/>
</dbReference>
<dbReference type="PANTHER" id="PTHR48070">
    <property type="entry name" value="ESTERASE OVCA2"/>
    <property type="match status" value="1"/>
</dbReference>
<protein>
    <recommendedName>
        <fullName evidence="2">Serine hydrolase domain-containing protein</fullName>
    </recommendedName>
</protein>
<evidence type="ECO:0000313" key="3">
    <source>
        <dbReference type="EMBL" id="KAE8150833.1"/>
    </source>
</evidence>